<reference evidence="2" key="1">
    <citation type="submission" date="2012-11" db="EMBL/GenBank/DDBJ databases">
        <authorList>
            <person name="Chen J."/>
            <person name="Li Q."/>
            <person name="He Y."/>
            <person name="Liang H."/>
        </authorList>
    </citation>
    <scope>NUCLEOTIDE SEQUENCE</scope>
</reference>
<accession>A0A088BPQ4</accession>
<keyword evidence="1" id="KW-0732">Signal</keyword>
<organism evidence="2">
    <name type="scientific">Heteropoda venatoria</name>
    <name type="common">Brown huntsman spider</name>
    <name type="synonym">Aranea venatoria</name>
    <dbReference type="NCBI Taxonomy" id="152925"/>
    <lineage>
        <taxon>Eukaryota</taxon>
        <taxon>Metazoa</taxon>
        <taxon>Ecdysozoa</taxon>
        <taxon>Arthropoda</taxon>
        <taxon>Chelicerata</taxon>
        <taxon>Arachnida</taxon>
        <taxon>Araneae</taxon>
        <taxon>Araneomorphae</taxon>
        <taxon>Entelegynae</taxon>
        <taxon>Dionycha</taxon>
        <taxon>Sparassidae</taxon>
        <taxon>Heteropoda</taxon>
    </lineage>
</organism>
<name>A0A088BPQ4_HETVE</name>
<dbReference type="AlphaFoldDB" id="A0A088BPQ4"/>
<protein>
    <submittedName>
        <fullName evidence="2">Secretory peptide</fullName>
    </submittedName>
</protein>
<sequence length="108" mass="11987">MKVTLLCLVLSGILGVSLAYTSCTKQSDCAEDECCLDTLFFKRAYCERRYPAGSACPTASVYKPEEDMFYLACPCVPMYECLGKGVTGEDGKTYMKDTTCIMPLWVNE</sequence>
<evidence type="ECO:0000256" key="1">
    <source>
        <dbReference type="SAM" id="SignalP"/>
    </source>
</evidence>
<proteinExistence type="evidence at transcript level"/>
<feature type="chain" id="PRO_5001836309" evidence="1">
    <location>
        <begin position="20"/>
        <end position="108"/>
    </location>
</feature>
<dbReference type="Gene3D" id="2.10.80.10">
    <property type="entry name" value="Lipase, subunit A"/>
    <property type="match status" value="1"/>
</dbReference>
<evidence type="ECO:0000313" key="2">
    <source>
        <dbReference type="EMBL" id="AHF45851.1"/>
    </source>
</evidence>
<dbReference type="EMBL" id="KC145703">
    <property type="protein sequence ID" value="AHF45851.1"/>
    <property type="molecule type" value="mRNA"/>
</dbReference>
<feature type="signal peptide" evidence="1">
    <location>
        <begin position="1"/>
        <end position="19"/>
    </location>
</feature>